<accession>A0A9X1V6W5</accession>
<dbReference type="Proteomes" id="UP001139263">
    <property type="component" value="Unassembled WGS sequence"/>
</dbReference>
<proteinExistence type="predicted"/>
<dbReference type="PANTHER" id="PTHR43155:SF2">
    <property type="entry name" value="CYCLIC DI-GMP PHOSPHODIESTERASE PA4108"/>
    <property type="match status" value="1"/>
</dbReference>
<dbReference type="EMBL" id="JALBUF010000001">
    <property type="protein sequence ID" value="MCI0182119.1"/>
    <property type="molecule type" value="Genomic_DNA"/>
</dbReference>
<protein>
    <recommendedName>
        <fullName evidence="1">HD-GYP domain-containing protein</fullName>
    </recommendedName>
</protein>
<reference evidence="2" key="1">
    <citation type="submission" date="2022-03" db="EMBL/GenBank/DDBJ databases">
        <title>Draft Genome Sequence of Firmicute Strain S0AB, a Heterotrophic Iron/Sulfur-Oxidizing Extreme Acidophile.</title>
        <authorList>
            <person name="Vergara E."/>
            <person name="Pakostova E."/>
            <person name="Johnson D.B."/>
            <person name="Holmes D.S."/>
        </authorList>
    </citation>
    <scope>NUCLEOTIDE SEQUENCE</scope>
    <source>
        <strain evidence="2">S0AB</strain>
    </source>
</reference>
<dbReference type="InterPro" id="IPR006675">
    <property type="entry name" value="HDIG_dom"/>
</dbReference>
<dbReference type="SMART" id="SM00471">
    <property type="entry name" value="HDc"/>
    <property type="match status" value="1"/>
</dbReference>
<dbReference type="InterPro" id="IPR003607">
    <property type="entry name" value="HD/PDEase_dom"/>
</dbReference>
<dbReference type="CDD" id="cd00077">
    <property type="entry name" value="HDc"/>
    <property type="match status" value="1"/>
</dbReference>
<sequence>MARKISTALLQEGMLLGRTLYDKTGRILLQQGQSIKSTYIEKIKQQFPYIYIDDELSEGITYEAIVSEETRAQVIHTISERWNFWKSEGSSFDRIALGQQFTKDLRAHVGTLVEVLENTTIIREDLAAVASYDQGTYVHSMNVAIYSLILGHALGMTHAMLLDLGTGAMLHDIGKLWVPESVLNKTDKLTKPEWEIMKSHATWGHQALSRQHELSYLVAHCAYQHHERIDGSGYPRGLKGDQVHIFGKIIAVADVYDAMVMHRSYRAGMVPAQVMEYLFSQAGIAFDLDLVSIFSKRVALYPLGTSVTLSDGRSGIVVSIYDQIPLRPVVRIVQDELKEGALQEDVDLTKQLNLTIAQSENAAVIDLID</sequence>
<feature type="domain" description="HD-GYP" evidence="1">
    <location>
        <begin position="114"/>
        <end position="310"/>
    </location>
</feature>
<name>A0A9X1V6W5_9BACL</name>
<dbReference type="Gene3D" id="1.10.3210.10">
    <property type="entry name" value="Hypothetical protein af1432"/>
    <property type="match status" value="1"/>
</dbReference>
<dbReference type="PANTHER" id="PTHR43155">
    <property type="entry name" value="CYCLIC DI-GMP PHOSPHODIESTERASE PA4108-RELATED"/>
    <property type="match status" value="1"/>
</dbReference>
<organism evidence="2 3">
    <name type="scientific">Sulfoacidibacillus ferrooxidans</name>
    <dbReference type="NCBI Taxonomy" id="2005001"/>
    <lineage>
        <taxon>Bacteria</taxon>
        <taxon>Bacillati</taxon>
        <taxon>Bacillota</taxon>
        <taxon>Bacilli</taxon>
        <taxon>Bacillales</taxon>
        <taxon>Alicyclobacillaceae</taxon>
        <taxon>Sulfoacidibacillus</taxon>
    </lineage>
</organism>
<gene>
    <name evidence="2" type="ORF">MM817_00375</name>
</gene>
<comment type="caution">
    <text evidence="2">The sequence shown here is derived from an EMBL/GenBank/DDBJ whole genome shotgun (WGS) entry which is preliminary data.</text>
</comment>
<dbReference type="Pfam" id="PF13487">
    <property type="entry name" value="HD_5"/>
    <property type="match status" value="1"/>
</dbReference>
<evidence type="ECO:0000259" key="1">
    <source>
        <dbReference type="PROSITE" id="PS51832"/>
    </source>
</evidence>
<evidence type="ECO:0000313" key="2">
    <source>
        <dbReference type="EMBL" id="MCI0182119.1"/>
    </source>
</evidence>
<dbReference type="RefSeq" id="WP_241711736.1">
    <property type="nucleotide sequence ID" value="NZ_JALBUF010000001.1"/>
</dbReference>
<dbReference type="NCBIfam" id="TIGR00277">
    <property type="entry name" value="HDIG"/>
    <property type="match status" value="1"/>
</dbReference>
<dbReference type="AlphaFoldDB" id="A0A9X1V6W5"/>
<keyword evidence="3" id="KW-1185">Reference proteome</keyword>
<dbReference type="PROSITE" id="PS51832">
    <property type="entry name" value="HD_GYP"/>
    <property type="match status" value="1"/>
</dbReference>
<dbReference type="InterPro" id="IPR037522">
    <property type="entry name" value="HD_GYP_dom"/>
</dbReference>
<dbReference type="SUPFAM" id="SSF109604">
    <property type="entry name" value="HD-domain/PDEase-like"/>
    <property type="match status" value="1"/>
</dbReference>
<evidence type="ECO:0000313" key="3">
    <source>
        <dbReference type="Proteomes" id="UP001139263"/>
    </source>
</evidence>